<evidence type="ECO:0000256" key="1">
    <source>
        <dbReference type="SAM" id="MobiDB-lite"/>
    </source>
</evidence>
<sequence>MSEFSDIPREIGAADLPAGETVLWRGKPDWRHLALEAFGAPWVLFYFVGIGVWHLATTLHDGGTRAQALADFSVVLMPMALALSLVCLLAWLSARATVFTVTDRRLVMCYGVALPALINLPLDTIEAMRVRRGFAGRGDLAFTLPRKGRLAFHQLWPYARPWHLFPASPMMRAVPRIEEVKVIVAGALRVAAEREALRLGRTIDAPAVQPAPVAQPGGYGPHGAAQPAGAAA</sequence>
<dbReference type="OrthoDB" id="7345733at2"/>
<reference evidence="4 5" key="2">
    <citation type="submission" date="2019-02" db="EMBL/GenBank/DDBJ databases">
        <title>'Lichenibacterium ramalinii' gen. nov. sp. nov., 'Lichenibacterium minor' gen. nov. sp. nov.</title>
        <authorList>
            <person name="Pankratov T."/>
        </authorList>
    </citation>
    <scope>NUCLEOTIDE SEQUENCE [LARGE SCALE GENOMIC DNA]</scope>
    <source>
        <strain evidence="4 5">RmlP026</strain>
    </source>
</reference>
<accession>A0A4Q2UEI8</accession>
<keyword evidence="2" id="KW-1133">Transmembrane helix</keyword>
<reference evidence="4 5" key="1">
    <citation type="submission" date="2018-12" db="EMBL/GenBank/DDBJ databases">
        <authorList>
            <person name="Grouzdev D.S."/>
            <person name="Krutkina M.S."/>
        </authorList>
    </citation>
    <scope>NUCLEOTIDE SEQUENCE [LARGE SCALE GENOMIC DNA]</scope>
    <source>
        <strain evidence="4 5">RmlP026</strain>
    </source>
</reference>
<protein>
    <submittedName>
        <fullName evidence="4">PH domain-containing protein</fullName>
    </submittedName>
</protein>
<feature type="domain" description="YdbS-like PH" evidence="3">
    <location>
        <begin position="95"/>
        <end position="138"/>
    </location>
</feature>
<feature type="transmembrane region" description="Helical" evidence="2">
    <location>
        <begin position="68"/>
        <end position="92"/>
    </location>
</feature>
<gene>
    <name evidence="4" type="ORF">D3273_00300</name>
</gene>
<evidence type="ECO:0000256" key="2">
    <source>
        <dbReference type="SAM" id="Phobius"/>
    </source>
</evidence>
<dbReference type="Proteomes" id="UP000290759">
    <property type="component" value="Unassembled WGS sequence"/>
</dbReference>
<feature type="region of interest" description="Disordered" evidence="1">
    <location>
        <begin position="212"/>
        <end position="232"/>
    </location>
</feature>
<comment type="caution">
    <text evidence="4">The sequence shown here is derived from an EMBL/GenBank/DDBJ whole genome shotgun (WGS) entry which is preliminary data.</text>
</comment>
<evidence type="ECO:0000259" key="3">
    <source>
        <dbReference type="Pfam" id="PF03703"/>
    </source>
</evidence>
<dbReference type="Pfam" id="PF03703">
    <property type="entry name" value="bPH_2"/>
    <property type="match status" value="1"/>
</dbReference>
<evidence type="ECO:0000313" key="5">
    <source>
        <dbReference type="Proteomes" id="UP000290759"/>
    </source>
</evidence>
<keyword evidence="5" id="KW-1185">Reference proteome</keyword>
<dbReference type="NCBIfam" id="NF040894">
    <property type="entry name" value="puhB_PGC"/>
    <property type="match status" value="1"/>
</dbReference>
<keyword evidence="2" id="KW-0812">Transmembrane</keyword>
<keyword evidence="2" id="KW-0472">Membrane</keyword>
<dbReference type="EMBL" id="QYBB01000001">
    <property type="protein sequence ID" value="RYC33731.1"/>
    <property type="molecule type" value="Genomic_DNA"/>
</dbReference>
<feature type="transmembrane region" description="Helical" evidence="2">
    <location>
        <begin position="104"/>
        <end position="122"/>
    </location>
</feature>
<dbReference type="AlphaFoldDB" id="A0A4Q2UEI8"/>
<organism evidence="4 5">
    <name type="scientific">Lichenibacterium minor</name>
    <dbReference type="NCBI Taxonomy" id="2316528"/>
    <lineage>
        <taxon>Bacteria</taxon>
        <taxon>Pseudomonadati</taxon>
        <taxon>Pseudomonadota</taxon>
        <taxon>Alphaproteobacteria</taxon>
        <taxon>Hyphomicrobiales</taxon>
        <taxon>Lichenihabitantaceae</taxon>
        <taxon>Lichenibacterium</taxon>
    </lineage>
</organism>
<dbReference type="RefSeq" id="WP_129222590.1">
    <property type="nucleotide sequence ID" value="NZ_QYBB01000001.1"/>
</dbReference>
<name>A0A4Q2UEI8_9HYPH</name>
<dbReference type="InterPro" id="IPR005182">
    <property type="entry name" value="YdbS-like_PH"/>
</dbReference>
<feature type="transmembrane region" description="Helical" evidence="2">
    <location>
        <begin position="33"/>
        <end position="56"/>
    </location>
</feature>
<proteinExistence type="predicted"/>
<dbReference type="InterPro" id="IPR054839">
    <property type="entry name" value="puhB_PGC"/>
</dbReference>
<evidence type="ECO:0000313" key="4">
    <source>
        <dbReference type="EMBL" id="RYC33731.1"/>
    </source>
</evidence>